<feature type="transmembrane region" description="Helical" evidence="8">
    <location>
        <begin position="283"/>
        <end position="305"/>
    </location>
</feature>
<dbReference type="Gene3D" id="1.20.1530.20">
    <property type="match status" value="1"/>
</dbReference>
<accession>A0A4Q0XR53</accession>
<proteinExistence type="inferred from homology"/>
<dbReference type="PANTHER" id="PTHR36838:SF3">
    <property type="entry name" value="TRANSPORTER AUXIN EFFLUX CARRIER EC FAMILY"/>
    <property type="match status" value="1"/>
</dbReference>
<feature type="transmembrane region" description="Helical" evidence="8">
    <location>
        <begin position="61"/>
        <end position="80"/>
    </location>
</feature>
<dbReference type="GO" id="GO:0005886">
    <property type="term" value="C:plasma membrane"/>
    <property type="evidence" value="ECO:0007669"/>
    <property type="project" value="UniProtKB-SubCell"/>
</dbReference>
<feature type="transmembrane region" description="Helical" evidence="8">
    <location>
        <begin position="92"/>
        <end position="115"/>
    </location>
</feature>
<organism evidence="9 10">
    <name type="scientific">Candidatus Marinarcus aquaticus</name>
    <dbReference type="NCBI Taxonomy" id="2044504"/>
    <lineage>
        <taxon>Bacteria</taxon>
        <taxon>Pseudomonadati</taxon>
        <taxon>Campylobacterota</taxon>
        <taxon>Epsilonproteobacteria</taxon>
        <taxon>Campylobacterales</taxon>
        <taxon>Arcobacteraceae</taxon>
        <taxon>Candidatus Marinarcus</taxon>
    </lineage>
</organism>
<dbReference type="AlphaFoldDB" id="A0A4Q0XR53"/>
<feature type="transmembrane region" description="Helical" evidence="8">
    <location>
        <begin position="35"/>
        <end position="55"/>
    </location>
</feature>
<dbReference type="PANTHER" id="PTHR36838">
    <property type="entry name" value="AUXIN EFFLUX CARRIER FAMILY PROTEIN"/>
    <property type="match status" value="1"/>
</dbReference>
<feature type="transmembrane region" description="Helical" evidence="8">
    <location>
        <begin position="6"/>
        <end position="28"/>
    </location>
</feature>
<keyword evidence="7 8" id="KW-0472">Membrane</keyword>
<reference evidence="9 10" key="1">
    <citation type="submission" date="2017-10" db="EMBL/GenBank/DDBJ databases">
        <title>Genomics of the genus Arcobacter.</title>
        <authorList>
            <person name="Perez-Cataluna A."/>
            <person name="Figueras M.J."/>
        </authorList>
    </citation>
    <scope>NUCLEOTIDE SEQUENCE [LARGE SCALE GENOMIC DNA]</scope>
    <source>
        <strain evidence="9 10">CECT 8987</strain>
    </source>
</reference>
<evidence type="ECO:0000256" key="6">
    <source>
        <dbReference type="ARBA" id="ARBA00022989"/>
    </source>
</evidence>
<feature type="transmembrane region" description="Helical" evidence="8">
    <location>
        <begin position="253"/>
        <end position="276"/>
    </location>
</feature>
<dbReference type="Pfam" id="PF03547">
    <property type="entry name" value="Mem_trans"/>
    <property type="match status" value="1"/>
</dbReference>
<evidence type="ECO:0000256" key="8">
    <source>
        <dbReference type="SAM" id="Phobius"/>
    </source>
</evidence>
<keyword evidence="5 8" id="KW-0812">Transmembrane</keyword>
<dbReference type="InterPro" id="IPR038770">
    <property type="entry name" value="Na+/solute_symporter_sf"/>
</dbReference>
<keyword evidence="10" id="KW-1185">Reference proteome</keyword>
<protein>
    <submittedName>
        <fullName evidence="9">Transporter</fullName>
    </submittedName>
</protein>
<evidence type="ECO:0000256" key="5">
    <source>
        <dbReference type="ARBA" id="ARBA00022692"/>
    </source>
</evidence>
<comment type="subcellular location">
    <subcellularLocation>
        <location evidence="1">Cell membrane</location>
        <topology evidence="1">Multi-pass membrane protein</topology>
    </subcellularLocation>
</comment>
<dbReference type="GO" id="GO:0055085">
    <property type="term" value="P:transmembrane transport"/>
    <property type="evidence" value="ECO:0007669"/>
    <property type="project" value="InterPro"/>
</dbReference>
<evidence type="ECO:0000256" key="1">
    <source>
        <dbReference type="ARBA" id="ARBA00004651"/>
    </source>
</evidence>
<dbReference type="InterPro" id="IPR004776">
    <property type="entry name" value="Mem_transp_PIN-like"/>
</dbReference>
<feature type="transmembrane region" description="Helical" evidence="8">
    <location>
        <begin position="222"/>
        <end position="241"/>
    </location>
</feature>
<name>A0A4Q0XR53_9BACT</name>
<evidence type="ECO:0000256" key="7">
    <source>
        <dbReference type="ARBA" id="ARBA00023136"/>
    </source>
</evidence>
<comment type="caution">
    <text evidence="9">The sequence shown here is derived from an EMBL/GenBank/DDBJ whole genome shotgun (WGS) entry which is preliminary data.</text>
</comment>
<evidence type="ECO:0000256" key="2">
    <source>
        <dbReference type="ARBA" id="ARBA00010145"/>
    </source>
</evidence>
<dbReference type="EMBL" id="PDKN01000010">
    <property type="protein sequence ID" value="RXJ54489.1"/>
    <property type="molecule type" value="Genomic_DNA"/>
</dbReference>
<dbReference type="OrthoDB" id="9810457at2"/>
<comment type="similarity">
    <text evidence="2">Belongs to the auxin efflux carrier (TC 2.A.69) family.</text>
</comment>
<dbReference type="Proteomes" id="UP000290657">
    <property type="component" value="Unassembled WGS sequence"/>
</dbReference>
<keyword evidence="3" id="KW-0813">Transport</keyword>
<feature type="transmembrane region" description="Helical" evidence="8">
    <location>
        <begin position="192"/>
        <end position="210"/>
    </location>
</feature>
<gene>
    <name evidence="9" type="ORF">CRV04_11905</name>
</gene>
<evidence type="ECO:0000313" key="9">
    <source>
        <dbReference type="EMBL" id="RXJ54489.1"/>
    </source>
</evidence>
<evidence type="ECO:0000313" key="10">
    <source>
        <dbReference type="Proteomes" id="UP000290657"/>
    </source>
</evidence>
<keyword evidence="4" id="KW-1003">Cell membrane</keyword>
<feature type="transmembrane region" description="Helical" evidence="8">
    <location>
        <begin position="154"/>
        <end position="172"/>
    </location>
</feature>
<evidence type="ECO:0000256" key="3">
    <source>
        <dbReference type="ARBA" id="ARBA00022448"/>
    </source>
</evidence>
<evidence type="ECO:0000256" key="4">
    <source>
        <dbReference type="ARBA" id="ARBA00022475"/>
    </source>
</evidence>
<sequence>MNLFFILLGKIAPLYVNIIIGYVLAHYFKLKRDSIAFLLIYILGPFVVFFATLSIDINMQLVFLPLFVFIFGSTIAFWILHHYKTHWKDASLNTLAFTCGTGNTGYFGIPLAMILLDPQSANIYIFATMASLLYENTTGFYVTAKGNFTAKQSLVKVLRLPLLYAFIFGLMLNVAGVRTPEMIVPYFEGLKWAYGILGMMMLGMGMKGFNLEEDFDKRYIKVAYFYKFLVWPASVLLIIFADSTLFQALNEEIYKVLFLISIVPLAGNTVTLAVLLKAKPEKASFTVLLSTVISIFYIPLVLYLYGGFN</sequence>
<feature type="transmembrane region" description="Helical" evidence="8">
    <location>
        <begin position="121"/>
        <end position="142"/>
    </location>
</feature>
<dbReference type="RefSeq" id="WP_128997079.1">
    <property type="nucleotide sequence ID" value="NZ_PDKN01000010.1"/>
</dbReference>
<keyword evidence="6 8" id="KW-1133">Transmembrane helix</keyword>